<dbReference type="Gene3D" id="3.20.20.150">
    <property type="entry name" value="Divalent-metal-dependent TIM barrel enzymes"/>
    <property type="match status" value="1"/>
</dbReference>
<dbReference type="SMART" id="SM00518">
    <property type="entry name" value="AP2Ec"/>
    <property type="match status" value="1"/>
</dbReference>
<dbReference type="GO" id="GO:0008081">
    <property type="term" value="F:phosphoric diester hydrolase activity"/>
    <property type="evidence" value="ECO:0007669"/>
    <property type="project" value="TreeGrafter"/>
</dbReference>
<dbReference type="GO" id="GO:0003677">
    <property type="term" value="F:DNA binding"/>
    <property type="evidence" value="ECO:0007669"/>
    <property type="project" value="InterPro"/>
</dbReference>
<protein>
    <recommendedName>
        <fullName evidence="2">Xylose isomerase-like TIM barrel domain-containing protein</fullName>
    </recommendedName>
</protein>
<evidence type="ECO:0000313" key="3">
    <source>
        <dbReference type="EMBL" id="SVA85524.1"/>
    </source>
</evidence>
<reference evidence="3" key="1">
    <citation type="submission" date="2018-05" db="EMBL/GenBank/DDBJ databases">
        <authorList>
            <person name="Lanie J.A."/>
            <person name="Ng W.-L."/>
            <person name="Kazmierczak K.M."/>
            <person name="Andrzejewski T.M."/>
            <person name="Davidsen T.M."/>
            <person name="Wayne K.J."/>
            <person name="Tettelin H."/>
            <person name="Glass J.I."/>
            <person name="Rusch D."/>
            <person name="Podicherti R."/>
            <person name="Tsui H.-C.T."/>
            <person name="Winkler M.E."/>
        </authorList>
    </citation>
    <scope>NUCLEOTIDE SEQUENCE</scope>
</reference>
<dbReference type="GO" id="GO:0006284">
    <property type="term" value="P:base-excision repair"/>
    <property type="evidence" value="ECO:0007669"/>
    <property type="project" value="TreeGrafter"/>
</dbReference>
<dbReference type="GO" id="GO:0003906">
    <property type="term" value="F:DNA-(apurinic or apyrimidinic site) endonuclease activity"/>
    <property type="evidence" value="ECO:0007669"/>
    <property type="project" value="TreeGrafter"/>
</dbReference>
<dbReference type="AlphaFoldDB" id="A0A381Z8S5"/>
<accession>A0A381Z8S5</accession>
<dbReference type="InterPro" id="IPR001719">
    <property type="entry name" value="AP_endonuc_2"/>
</dbReference>
<gene>
    <name evidence="3" type="ORF">METZ01_LOCUS138378</name>
</gene>
<dbReference type="InterPro" id="IPR036237">
    <property type="entry name" value="Xyl_isomerase-like_sf"/>
</dbReference>
<dbReference type="EMBL" id="UINC01020345">
    <property type="protein sequence ID" value="SVA85524.1"/>
    <property type="molecule type" value="Genomic_DNA"/>
</dbReference>
<feature type="region of interest" description="Disordered" evidence="1">
    <location>
        <begin position="279"/>
        <end position="301"/>
    </location>
</feature>
<feature type="domain" description="Xylose isomerase-like TIM barrel" evidence="2">
    <location>
        <begin position="23"/>
        <end position="250"/>
    </location>
</feature>
<dbReference type="InterPro" id="IPR013022">
    <property type="entry name" value="Xyl_isomerase-like_TIM-brl"/>
</dbReference>
<name>A0A381Z8S5_9ZZZZ</name>
<evidence type="ECO:0000259" key="2">
    <source>
        <dbReference type="Pfam" id="PF01261"/>
    </source>
</evidence>
<organism evidence="3">
    <name type="scientific">marine metagenome</name>
    <dbReference type="NCBI Taxonomy" id="408172"/>
    <lineage>
        <taxon>unclassified sequences</taxon>
        <taxon>metagenomes</taxon>
        <taxon>ecological metagenomes</taxon>
    </lineage>
</organism>
<dbReference type="SUPFAM" id="SSF51658">
    <property type="entry name" value="Xylose isomerase-like"/>
    <property type="match status" value="1"/>
</dbReference>
<dbReference type="Pfam" id="PF01261">
    <property type="entry name" value="AP_endonuc_2"/>
    <property type="match status" value="1"/>
</dbReference>
<dbReference type="PANTHER" id="PTHR21445">
    <property type="entry name" value="ENDONUCLEASE IV ENDODEOXYRIBONUCLEASE IV"/>
    <property type="match status" value="1"/>
</dbReference>
<evidence type="ECO:0000256" key="1">
    <source>
        <dbReference type="SAM" id="MobiDB-lite"/>
    </source>
</evidence>
<sequence>MIRFGPAGIPLSCKGRTIRDGIEDIHALGLHCMEIQLVRGKYVDELEDFEELGEIAQSLDIHMAIHAPYYMDFLGNGYMRNKSKKFLEFAGEVGNMIGARNVVTHIGPYHGSSSEEAIKTLIPLFRDMRNHYYANNYIPQIGIELSGKPDLFGSASEVIEICRKVKGVQPIINWPHLHARGNRWLNDRESFKRVFDFFENSLGLKKFYTHFSGVEFDIEGNERHYSPIKKGEIKFEYLAEVILENNYNVITISDSPLMEHDAMYMKLIMERVEARRQERMARREASEKIKESRKAAAEAES</sequence>
<dbReference type="GO" id="GO:0008270">
    <property type="term" value="F:zinc ion binding"/>
    <property type="evidence" value="ECO:0007669"/>
    <property type="project" value="InterPro"/>
</dbReference>
<proteinExistence type="predicted"/>
<dbReference type="PANTHER" id="PTHR21445:SF0">
    <property type="entry name" value="APURINIC-APYRIMIDINIC ENDONUCLEASE"/>
    <property type="match status" value="1"/>
</dbReference>